<accession>A0ABR3NJA0</accession>
<dbReference type="PANTHER" id="PTHR11686">
    <property type="entry name" value="GAMMA GLUTAMYL TRANSPEPTIDASE"/>
    <property type="match status" value="1"/>
</dbReference>
<dbReference type="Proteomes" id="UP001558613">
    <property type="component" value="Unassembled WGS sequence"/>
</dbReference>
<dbReference type="InterPro" id="IPR000101">
    <property type="entry name" value="GGT_peptidase"/>
</dbReference>
<keyword evidence="3" id="KW-1133">Transmembrane helix</keyword>
<keyword evidence="3" id="KW-0472">Membrane</keyword>
<dbReference type="EMBL" id="JAYMGO010000003">
    <property type="protein sequence ID" value="KAL1277078.1"/>
    <property type="molecule type" value="Genomic_DNA"/>
</dbReference>
<reference evidence="4 5" key="1">
    <citation type="submission" date="2023-09" db="EMBL/GenBank/DDBJ databases">
        <authorList>
            <person name="Wang M."/>
        </authorList>
    </citation>
    <scope>NUCLEOTIDE SEQUENCE [LARGE SCALE GENOMIC DNA]</scope>
    <source>
        <strain evidence="4">GT-2023</strain>
        <tissue evidence="4">Liver</tissue>
    </source>
</reference>
<organism evidence="4 5">
    <name type="scientific">Cirrhinus molitorella</name>
    <name type="common">mud carp</name>
    <dbReference type="NCBI Taxonomy" id="172907"/>
    <lineage>
        <taxon>Eukaryota</taxon>
        <taxon>Metazoa</taxon>
        <taxon>Chordata</taxon>
        <taxon>Craniata</taxon>
        <taxon>Vertebrata</taxon>
        <taxon>Euteleostomi</taxon>
        <taxon>Actinopterygii</taxon>
        <taxon>Neopterygii</taxon>
        <taxon>Teleostei</taxon>
        <taxon>Ostariophysi</taxon>
        <taxon>Cypriniformes</taxon>
        <taxon>Cyprinidae</taxon>
        <taxon>Labeoninae</taxon>
        <taxon>Labeonini</taxon>
        <taxon>Cirrhinus</taxon>
    </lineage>
</organism>
<feature type="region of interest" description="Disordered" evidence="2">
    <location>
        <begin position="121"/>
        <end position="145"/>
    </location>
</feature>
<dbReference type="SUPFAM" id="SSF56235">
    <property type="entry name" value="N-terminal nucleophile aminohydrolases (Ntn hydrolases)"/>
    <property type="match status" value="1"/>
</dbReference>
<feature type="transmembrane region" description="Helical" evidence="3">
    <location>
        <begin position="6"/>
        <end position="26"/>
    </location>
</feature>
<comment type="caution">
    <text evidence="4">The sequence shown here is derived from an EMBL/GenBank/DDBJ whole genome shotgun (WGS) entry which is preliminary data.</text>
</comment>
<proteinExistence type="predicted"/>
<feature type="non-terminal residue" evidence="4">
    <location>
        <position position="145"/>
    </location>
</feature>
<evidence type="ECO:0000256" key="1">
    <source>
        <dbReference type="ARBA" id="ARBA00023180"/>
    </source>
</evidence>
<name>A0ABR3NJA0_9TELE</name>
<evidence type="ECO:0000313" key="5">
    <source>
        <dbReference type="Proteomes" id="UP001558613"/>
    </source>
</evidence>
<dbReference type="InterPro" id="IPR029055">
    <property type="entry name" value="Ntn_hydrolases_N"/>
</dbReference>
<evidence type="ECO:0000256" key="3">
    <source>
        <dbReference type="SAM" id="Phobius"/>
    </source>
</evidence>
<gene>
    <name evidence="4" type="ORF">QQF64_023751</name>
</gene>
<keyword evidence="1" id="KW-0325">Glycoprotein</keyword>
<keyword evidence="3" id="KW-0812">Transmembrane</keyword>
<keyword evidence="5" id="KW-1185">Reference proteome</keyword>
<sequence length="145" mass="15374">MKKRYWILIVLIVIALALTLILALLLTRKRSSESSSVNSCVKSTGCNSTRCYDKAAVATDAGKCSEIGRNILQSSGSAVDAAIAALLCLSVINPHSSGIGGGVVFNIYNASTGKLETIIARETAPKDASENMFGENPKKTRKEKP</sequence>
<dbReference type="Pfam" id="PF01019">
    <property type="entry name" value="G_glu_transpept"/>
    <property type="match status" value="1"/>
</dbReference>
<evidence type="ECO:0000313" key="4">
    <source>
        <dbReference type="EMBL" id="KAL1277078.1"/>
    </source>
</evidence>
<evidence type="ECO:0000256" key="2">
    <source>
        <dbReference type="SAM" id="MobiDB-lite"/>
    </source>
</evidence>
<protein>
    <submittedName>
        <fullName evidence="4">Uncharacterized protein</fullName>
    </submittedName>
</protein>
<dbReference type="PANTHER" id="PTHR11686:SF56">
    <property type="entry name" value="GLUTATHIONE HYDROLASE 1 PROENZYME-RELATED"/>
    <property type="match status" value="1"/>
</dbReference>